<dbReference type="Proteomes" id="UP000593571">
    <property type="component" value="Unassembled WGS sequence"/>
</dbReference>
<dbReference type="AlphaFoldDB" id="A0A7J8JGX7"/>
<reference evidence="1 2" key="1">
    <citation type="journal article" date="2020" name="Nature">
        <title>Six reference-quality genomes reveal evolution of bat adaptations.</title>
        <authorList>
            <person name="Jebb D."/>
            <person name="Huang Z."/>
            <person name="Pippel M."/>
            <person name="Hughes G.M."/>
            <person name="Lavrichenko K."/>
            <person name="Devanna P."/>
            <person name="Winkler S."/>
            <person name="Jermiin L.S."/>
            <person name="Skirmuntt E.C."/>
            <person name="Katzourakis A."/>
            <person name="Burkitt-Gray L."/>
            <person name="Ray D.A."/>
            <person name="Sullivan K.A.M."/>
            <person name="Roscito J.G."/>
            <person name="Kirilenko B.M."/>
            <person name="Davalos L.M."/>
            <person name="Corthals A.P."/>
            <person name="Power M.L."/>
            <person name="Jones G."/>
            <person name="Ransome R.D."/>
            <person name="Dechmann D.K.N."/>
            <person name="Locatelli A.G."/>
            <person name="Puechmaille S.J."/>
            <person name="Fedrigo O."/>
            <person name="Jarvis E.D."/>
            <person name="Hiller M."/>
            <person name="Vernes S.C."/>
            <person name="Myers E.W."/>
            <person name="Teeling E.C."/>
        </authorList>
    </citation>
    <scope>NUCLEOTIDE SEQUENCE [LARGE SCALE GENOMIC DNA]</scope>
    <source>
        <strain evidence="1">MRouAeg1</strain>
        <tissue evidence="1">Muscle</tissue>
    </source>
</reference>
<proteinExistence type="predicted"/>
<evidence type="ECO:0000313" key="2">
    <source>
        <dbReference type="Proteomes" id="UP000593571"/>
    </source>
</evidence>
<protein>
    <submittedName>
        <fullName evidence="1">Uncharacterized protein</fullName>
    </submittedName>
</protein>
<gene>
    <name evidence="1" type="ORF">HJG63_010337</name>
</gene>
<evidence type="ECO:0000313" key="1">
    <source>
        <dbReference type="EMBL" id="KAF6496107.1"/>
    </source>
</evidence>
<dbReference type="EMBL" id="JACASE010000002">
    <property type="protein sequence ID" value="KAF6496107.1"/>
    <property type="molecule type" value="Genomic_DNA"/>
</dbReference>
<keyword evidence="2" id="KW-1185">Reference proteome</keyword>
<organism evidence="1 2">
    <name type="scientific">Rousettus aegyptiacus</name>
    <name type="common">Egyptian fruit bat</name>
    <name type="synonym">Pteropus aegyptiacus</name>
    <dbReference type="NCBI Taxonomy" id="9407"/>
    <lineage>
        <taxon>Eukaryota</taxon>
        <taxon>Metazoa</taxon>
        <taxon>Chordata</taxon>
        <taxon>Craniata</taxon>
        <taxon>Vertebrata</taxon>
        <taxon>Euteleostomi</taxon>
        <taxon>Mammalia</taxon>
        <taxon>Eutheria</taxon>
        <taxon>Laurasiatheria</taxon>
        <taxon>Chiroptera</taxon>
        <taxon>Yinpterochiroptera</taxon>
        <taxon>Pteropodoidea</taxon>
        <taxon>Pteropodidae</taxon>
        <taxon>Rousettinae</taxon>
        <taxon>Rousettus</taxon>
    </lineage>
</organism>
<accession>A0A7J8JGX7</accession>
<name>A0A7J8JGX7_ROUAE</name>
<comment type="caution">
    <text evidence="1">The sequence shown here is derived from an EMBL/GenBank/DDBJ whole genome shotgun (WGS) entry which is preliminary data.</text>
</comment>
<sequence>MSVPPSGQSKLMRRGVYLSVQFSGLGLPVRIRSVQAQLGCEHRIHTPCCLVTFLRSSVSFMPLALVLPLSRKTGALVSLLCQALTCARIQGQATGEQREISVMLVGGDTGLRGVWKLSVLSSQLFCKSKITLK</sequence>